<protein>
    <submittedName>
        <fullName evidence="1">Integrating conjugative element protein</fullName>
    </submittedName>
</protein>
<dbReference type="OrthoDB" id="8448784at2"/>
<dbReference type="InterPro" id="IPR011090">
    <property type="entry name" value="Integr_conj_element_PFL4709"/>
</dbReference>
<sequence length="143" mass="15388">MRTRSWIKTSVITLNILGISMLLSTPAFAGIEVFSASHLTLSNVPSNAVVVELDALVGLDEVLSLGLPANPDQAGSVALERMQGERWAEMLERYEHAALAVSRAWVLGVEKIPAVVVDGNVVYGETDVARAVYLIEEAMSHAE</sequence>
<name>A0A078MF07_9PSED</name>
<organism evidence="1">
    <name type="scientific">Pseudomonas saudimassiliensis</name>
    <dbReference type="NCBI Taxonomy" id="1461581"/>
    <lineage>
        <taxon>Bacteria</taxon>
        <taxon>Pseudomonadati</taxon>
        <taxon>Pseudomonadota</taxon>
        <taxon>Gammaproteobacteria</taxon>
        <taxon>Pseudomonadales</taxon>
        <taxon>Pseudomonadaceae</taxon>
        <taxon>Pseudomonas</taxon>
    </lineage>
</organism>
<reference evidence="1" key="1">
    <citation type="submission" date="2014-07" db="EMBL/GenBank/DDBJ databases">
        <authorList>
            <person name="Urmite Genomes Urmite Genomes"/>
        </authorList>
    </citation>
    <scope>NUCLEOTIDE SEQUENCE</scope>
    <source>
        <strain evidence="1">12M76_air</strain>
    </source>
</reference>
<proteinExistence type="predicted"/>
<accession>A0A078MF07</accession>
<dbReference type="EMBL" id="LK391969">
    <property type="protein sequence ID" value="CEF26384.1"/>
    <property type="molecule type" value="Genomic_DNA"/>
</dbReference>
<dbReference type="PATRIC" id="fig|1461581.3.peg.1291"/>
<evidence type="ECO:0000313" key="1">
    <source>
        <dbReference type="EMBL" id="CEA04022.1"/>
    </source>
</evidence>
<dbReference type="NCBIfam" id="TIGR03757">
    <property type="entry name" value="conj_TIGR03757"/>
    <property type="match status" value="1"/>
</dbReference>
<dbReference type="EMBL" id="LM997413">
    <property type="protein sequence ID" value="CEA04022.1"/>
    <property type="molecule type" value="Genomic_DNA"/>
</dbReference>
<dbReference type="RefSeq" id="WP_044498941.1">
    <property type="nucleotide sequence ID" value="NZ_LK391969.1"/>
</dbReference>
<gene>
    <name evidence="1" type="ORF">BN1049_01313</name>
</gene>
<dbReference type="Pfam" id="PF07511">
    <property type="entry name" value="DUF1525"/>
    <property type="match status" value="1"/>
</dbReference>
<dbReference type="AlphaFoldDB" id="A0A078MF07"/>